<evidence type="ECO:0000256" key="1">
    <source>
        <dbReference type="SAM" id="Phobius"/>
    </source>
</evidence>
<dbReference type="EMBL" id="QUAH01000003">
    <property type="protein sequence ID" value="RFT16509.1"/>
    <property type="molecule type" value="Genomic_DNA"/>
</dbReference>
<feature type="transmembrane region" description="Helical" evidence="1">
    <location>
        <begin position="36"/>
        <end position="58"/>
    </location>
</feature>
<feature type="transmembrane region" description="Helical" evidence="1">
    <location>
        <begin position="6"/>
        <end position="24"/>
    </location>
</feature>
<name>A0A3E2BP51_9BACT</name>
<protein>
    <submittedName>
        <fullName evidence="2">Uncharacterized protein</fullName>
    </submittedName>
</protein>
<keyword evidence="1" id="KW-0472">Membrane</keyword>
<keyword evidence="1" id="KW-0812">Transmembrane</keyword>
<reference evidence="2 3" key="1">
    <citation type="submission" date="2018-08" db="EMBL/GenBank/DDBJ databases">
        <title>Genome analysis of the thermophilic bacterium of the candidate phylum Aminicenantes from deep subsurface aquifer revealed its physiology and ecological role.</title>
        <authorList>
            <person name="Kadnikov V.V."/>
            <person name="Mardanov A.V."/>
            <person name="Beletsky A.V."/>
            <person name="Karnachuk O.V."/>
            <person name="Ravin N.V."/>
        </authorList>
    </citation>
    <scope>NUCLEOTIDE SEQUENCE [LARGE SCALE GENOMIC DNA]</scope>
    <source>
        <strain evidence="2">BY38</strain>
    </source>
</reference>
<gene>
    <name evidence="2" type="ORF">OP8BY_1687</name>
</gene>
<proteinExistence type="predicted"/>
<evidence type="ECO:0000313" key="2">
    <source>
        <dbReference type="EMBL" id="RFT16509.1"/>
    </source>
</evidence>
<dbReference type="Proteomes" id="UP000257323">
    <property type="component" value="Unassembled WGS sequence"/>
</dbReference>
<comment type="caution">
    <text evidence="2">The sequence shown here is derived from an EMBL/GenBank/DDBJ whole genome shotgun (WGS) entry which is preliminary data.</text>
</comment>
<dbReference type="AlphaFoldDB" id="A0A3E2BP51"/>
<keyword evidence="1" id="KW-1133">Transmembrane helix</keyword>
<sequence length="59" mass="6959">MILESHLFTMIIYAFLVSLVLALIRRPDLKSRLRYGLTLFLIMTLASLAFGWFMYLFVK</sequence>
<accession>A0A3E2BP51</accession>
<organism evidence="2 3">
    <name type="scientific">Candidatus Saccharicenans subterraneus</name>
    <dbReference type="NCBI Taxonomy" id="2508984"/>
    <lineage>
        <taxon>Bacteria</taxon>
        <taxon>Candidatus Aminicenantota</taxon>
        <taxon>Candidatus Aminicenantia</taxon>
        <taxon>Candidatus Aminicenantales</taxon>
        <taxon>Candidatus Saccharicenantaceae</taxon>
        <taxon>Candidatus Saccharicenans</taxon>
    </lineage>
</organism>
<evidence type="ECO:0000313" key="3">
    <source>
        <dbReference type="Proteomes" id="UP000257323"/>
    </source>
</evidence>